<evidence type="ECO:0000259" key="8">
    <source>
        <dbReference type="Pfam" id="PF14322"/>
    </source>
</evidence>
<evidence type="ECO:0000313" key="10">
    <source>
        <dbReference type="Proteomes" id="UP001354989"/>
    </source>
</evidence>
<feature type="signal peptide" evidence="6">
    <location>
        <begin position="1"/>
        <end position="18"/>
    </location>
</feature>
<keyword evidence="5" id="KW-0998">Cell outer membrane</keyword>
<sequence length="509" mass="58356">MKRLYFLAITVAMMFSTACNPDTFLERVPENEITTGVFFKNPRDIEMAMAGVYGSFSQGAYKVAVHTTTDVMDDDQETVSELPFNRFIIQAAKQPNAAYDEAWQWFFEAIFRANVVLYYMEDIEYPSAEQKLKVEAEARFLRALAYFNLANTWGMVPIYTEPLILLTEDYILPQSTPEQVYEGIIYPDLNFAKEHLPDNDIAARADRGAAIALLGKAFLYEGKYEEAKTAFAEIVQNEGKYGYGLVSDLDEIISNQSQYNEESVFELAYKYESASNAWTKDFPNSGTGSLKTQYFAPAQINGWENTWPTLDLVAEFENGDPRKEAWMYHDGDILLVKPLGESEYRPFEDTYDVSENRKNQDNRNGVSIRKGLVYYPGYYDVAGYEDNRILIRYADVLLMYAEALAMTGQEGEAKMLINRVRQRAFGSDTFPTIEQYMAESGKDLMEAIKHERRVEFCFEGTRFFDLKRWGDDVERLSPRGYKPYMEYLPIPPNEIVAAGGILKQNQGYN</sequence>
<dbReference type="InterPro" id="IPR012944">
    <property type="entry name" value="SusD_RagB_dom"/>
</dbReference>
<proteinExistence type="inferred from homology"/>
<dbReference type="InterPro" id="IPR033985">
    <property type="entry name" value="SusD-like_N"/>
</dbReference>
<comment type="subcellular location">
    <subcellularLocation>
        <location evidence="1">Cell outer membrane</location>
    </subcellularLocation>
</comment>
<evidence type="ECO:0000256" key="4">
    <source>
        <dbReference type="ARBA" id="ARBA00023136"/>
    </source>
</evidence>
<dbReference type="Gene3D" id="1.25.40.390">
    <property type="match status" value="1"/>
</dbReference>
<dbReference type="PROSITE" id="PS51257">
    <property type="entry name" value="PROKAR_LIPOPROTEIN"/>
    <property type="match status" value="1"/>
</dbReference>
<accession>A0ABM7VLX9</accession>
<keyword evidence="9" id="KW-0614">Plasmid</keyword>
<dbReference type="RefSeq" id="WP_338399187.1">
    <property type="nucleotide sequence ID" value="NZ_AP025297.1"/>
</dbReference>
<organism evidence="9 10">
    <name type="scientific">Persicobacter psychrovividus</name>
    <dbReference type="NCBI Taxonomy" id="387638"/>
    <lineage>
        <taxon>Bacteria</taxon>
        <taxon>Pseudomonadati</taxon>
        <taxon>Bacteroidota</taxon>
        <taxon>Cytophagia</taxon>
        <taxon>Cytophagales</taxon>
        <taxon>Persicobacteraceae</taxon>
        <taxon>Persicobacter</taxon>
    </lineage>
</organism>
<keyword evidence="4" id="KW-0472">Membrane</keyword>
<dbReference type="InterPro" id="IPR011990">
    <property type="entry name" value="TPR-like_helical_dom_sf"/>
</dbReference>
<protein>
    <submittedName>
        <fullName evidence="9">Membrane protein</fullName>
    </submittedName>
</protein>
<name>A0ABM7VLX9_9BACT</name>
<dbReference type="Proteomes" id="UP001354989">
    <property type="component" value="Plasmid pPP5"/>
</dbReference>
<gene>
    <name evidence="9" type="ORF">PEPS_42830</name>
</gene>
<dbReference type="SUPFAM" id="SSF48452">
    <property type="entry name" value="TPR-like"/>
    <property type="match status" value="1"/>
</dbReference>
<feature type="domain" description="SusD-like N-terminal" evidence="8">
    <location>
        <begin position="24"/>
        <end position="219"/>
    </location>
</feature>
<evidence type="ECO:0000256" key="5">
    <source>
        <dbReference type="ARBA" id="ARBA00023237"/>
    </source>
</evidence>
<reference evidence="9 10" key="1">
    <citation type="submission" date="2021-12" db="EMBL/GenBank/DDBJ databases">
        <title>Genome sequencing of bacteria with rrn-lacking chromosome and rrn-plasmid.</title>
        <authorList>
            <person name="Anda M."/>
            <person name="Iwasaki W."/>
        </authorList>
    </citation>
    <scope>NUCLEOTIDE SEQUENCE [LARGE SCALE GENOMIC DNA]</scope>
    <source>
        <strain evidence="9 10">NBRC 101262</strain>
        <plasmid evidence="9 10">pPP5</plasmid>
    </source>
</reference>
<feature type="chain" id="PRO_5045277274" evidence="6">
    <location>
        <begin position="19"/>
        <end position="509"/>
    </location>
</feature>
<dbReference type="CDD" id="cd08977">
    <property type="entry name" value="SusD"/>
    <property type="match status" value="1"/>
</dbReference>
<evidence type="ECO:0000256" key="3">
    <source>
        <dbReference type="ARBA" id="ARBA00022729"/>
    </source>
</evidence>
<dbReference type="Pfam" id="PF14322">
    <property type="entry name" value="SusD-like_3"/>
    <property type="match status" value="1"/>
</dbReference>
<evidence type="ECO:0000256" key="2">
    <source>
        <dbReference type="ARBA" id="ARBA00006275"/>
    </source>
</evidence>
<dbReference type="Pfam" id="PF07980">
    <property type="entry name" value="SusD_RagB"/>
    <property type="match status" value="1"/>
</dbReference>
<feature type="domain" description="RagB/SusD" evidence="7">
    <location>
        <begin position="262"/>
        <end position="472"/>
    </location>
</feature>
<evidence type="ECO:0000313" key="9">
    <source>
        <dbReference type="EMBL" id="BDD02003.1"/>
    </source>
</evidence>
<comment type="similarity">
    <text evidence="2">Belongs to the SusD family.</text>
</comment>
<geneLocation type="plasmid" evidence="9 10">
    <name>pPP5</name>
</geneLocation>
<evidence type="ECO:0000256" key="6">
    <source>
        <dbReference type="SAM" id="SignalP"/>
    </source>
</evidence>
<evidence type="ECO:0000256" key="1">
    <source>
        <dbReference type="ARBA" id="ARBA00004442"/>
    </source>
</evidence>
<keyword evidence="10" id="KW-1185">Reference proteome</keyword>
<dbReference type="EMBL" id="AP025297">
    <property type="protein sequence ID" value="BDD02003.1"/>
    <property type="molecule type" value="Genomic_DNA"/>
</dbReference>
<evidence type="ECO:0000259" key="7">
    <source>
        <dbReference type="Pfam" id="PF07980"/>
    </source>
</evidence>
<keyword evidence="3 6" id="KW-0732">Signal</keyword>